<dbReference type="EMBL" id="VTWT01000012">
    <property type="protein sequence ID" value="KAA9325400.1"/>
    <property type="molecule type" value="Genomic_DNA"/>
</dbReference>
<sequence>MIKTFTHNELIQYVYDELPDEVKTQLECALMVDQELAEACADLLLSKGELEKPEPSRKCISNILIYSQNLSLQS</sequence>
<dbReference type="AlphaFoldDB" id="A0A5N1IPJ7"/>
<keyword evidence="2" id="KW-1185">Reference proteome</keyword>
<organism evidence="1 2">
    <name type="scientific">Adhaeribacter soli</name>
    <dbReference type="NCBI Taxonomy" id="2607655"/>
    <lineage>
        <taxon>Bacteria</taxon>
        <taxon>Pseudomonadati</taxon>
        <taxon>Bacteroidota</taxon>
        <taxon>Cytophagia</taxon>
        <taxon>Cytophagales</taxon>
        <taxon>Hymenobacteraceae</taxon>
        <taxon>Adhaeribacter</taxon>
    </lineage>
</organism>
<reference evidence="1 2" key="1">
    <citation type="submission" date="2019-09" db="EMBL/GenBank/DDBJ databases">
        <title>Genome sequence of Adhaeribacter sp. M2.</title>
        <authorList>
            <person name="Srinivasan S."/>
        </authorList>
    </citation>
    <scope>NUCLEOTIDE SEQUENCE [LARGE SCALE GENOMIC DNA]</scope>
    <source>
        <strain evidence="1 2">M2</strain>
    </source>
</reference>
<comment type="caution">
    <text evidence="1">The sequence shown here is derived from an EMBL/GenBank/DDBJ whole genome shotgun (WGS) entry which is preliminary data.</text>
</comment>
<proteinExistence type="predicted"/>
<dbReference type="RefSeq" id="WP_150905499.1">
    <property type="nucleotide sequence ID" value="NZ_VTWT01000012.1"/>
</dbReference>
<accession>A0A5N1IPJ7</accession>
<protein>
    <submittedName>
        <fullName evidence="1">Uncharacterized protein</fullName>
    </submittedName>
</protein>
<evidence type="ECO:0000313" key="2">
    <source>
        <dbReference type="Proteomes" id="UP000326570"/>
    </source>
</evidence>
<name>A0A5N1IPJ7_9BACT</name>
<dbReference type="Proteomes" id="UP000326570">
    <property type="component" value="Unassembled WGS sequence"/>
</dbReference>
<gene>
    <name evidence="1" type="ORF">F0P94_17590</name>
</gene>
<evidence type="ECO:0000313" key="1">
    <source>
        <dbReference type="EMBL" id="KAA9325400.1"/>
    </source>
</evidence>